<dbReference type="InterPro" id="IPR013106">
    <property type="entry name" value="Ig_V-set"/>
</dbReference>
<dbReference type="InterPro" id="IPR003597">
    <property type="entry name" value="Ig_C1-set"/>
</dbReference>
<keyword evidence="2" id="KW-1133">Transmembrane helix</keyword>
<keyword evidence="6" id="KW-1185">Reference proteome</keyword>
<reference evidence="5" key="1">
    <citation type="submission" date="2025-08" db="UniProtKB">
        <authorList>
            <consortium name="Ensembl"/>
        </authorList>
    </citation>
    <scope>IDENTIFICATION</scope>
</reference>
<protein>
    <recommendedName>
        <fullName evidence="4">Ig-like domain-containing protein</fullName>
    </recommendedName>
</protein>
<keyword evidence="2" id="KW-0472">Membrane</keyword>
<feature type="domain" description="Ig-like" evidence="4">
    <location>
        <begin position="141"/>
        <end position="237"/>
    </location>
</feature>
<feature type="domain" description="Ig-like" evidence="4">
    <location>
        <begin position="377"/>
        <end position="471"/>
    </location>
</feature>
<sequence>MFSVVLIQLLAAGSCVYSIDLIQPDSVVVQPGQSLTILCQVSGYSLTDSSYATGWIRQREGKPMEWIMHRWGGGSFYQNDALKNKFLYYTLTSTSSVKLTGQNLEPDDTAVAIETCHCDYYFDYWGKGTMVTVTSATSTAPTVFPLMPCGSGTGDMVNLGCLATGFTPSSLTFTWDKNGAALTDFIQYPPVQKGNVYTGVSQIQVRKQDWNDKTNFKCTATHPAGTDGAILKPPSKTYVNPYTNSHNIKGSFTMTQFTQDLVLLYDCFSLLFSLTVYSSAAPSIHVEIPSFQTVMTAESDVIATCSVLTGFDVKITWLMDGLVPLSSTVKDDANTTHKISHVTVPLRDWKQLKMITCKADHKCFSSKGTVTVSVTVPSVEIKRSFTDLLKGEPVVLECHITQLSSSDLYVTFQANNVNISDREYVGLPEAAGLHSITRRFTVPKSHWNKGTNFTCKVNQGFSGSFESKTTGNIIVDPSVELLLVPSEESGPQRLLCSGWGFNPQIKWFSDSHQIPSSNIDITMGADGHVAVTSKLQIPQKEWKTGKVFTCEVSDSSLDENVSENISLCSVTPASSQVVGVYVQGPPLQEFQNRGQVTITTLLVGPHLNDFSITCKVDGDIQLLNFYTEPSVSHSNGTETLQSFFNMSAEDWHAYKKVSCEAKHRCSIQGYKHHISKSRDLYQPTVKIMQPTPSELSTSDVLTLICLVSGYSPSNIIVYWEENGQRLPPTRYTNSPAWKYPGSSTYSMSSRLNVSKTEDKSSTYSCAVRHESSERPFESYINNVFATVTHSIPSATLLQGTNELVCLVFGFSPASINITWYDGPKELLDYNTSEPHRGQNGKFSIQSHLRLSQGNWLQGKIITCRVVHVNTTLSLNISKPGTLEHCDFFDDIMHADVNEDMGVESWYIAFTFLLFFLISFIYGVLTTIIKT</sequence>
<reference evidence="5" key="2">
    <citation type="submission" date="2025-09" db="UniProtKB">
        <authorList>
            <consortium name="Ensembl"/>
        </authorList>
    </citation>
    <scope>IDENTIFICATION</scope>
</reference>
<feature type="domain" description="Ig-like" evidence="4">
    <location>
        <begin position="477"/>
        <end position="566"/>
    </location>
</feature>
<dbReference type="AlphaFoldDB" id="A0A3B4TLB7"/>
<keyword evidence="2" id="KW-0812">Transmembrane</keyword>
<accession>A0A3B4TLB7</accession>
<dbReference type="Pfam" id="PF07686">
    <property type="entry name" value="V-set"/>
    <property type="match status" value="1"/>
</dbReference>
<dbReference type="Pfam" id="PF07654">
    <property type="entry name" value="C1-set"/>
    <property type="match status" value="5"/>
</dbReference>
<keyword evidence="3" id="KW-0732">Signal</keyword>
<dbReference type="OMA" id="ADGHFPK"/>
<evidence type="ECO:0000256" key="1">
    <source>
        <dbReference type="ARBA" id="ARBA00023319"/>
    </source>
</evidence>
<feature type="domain" description="Ig-like" evidence="4">
    <location>
        <begin position="282"/>
        <end position="375"/>
    </location>
</feature>
<dbReference type="Proteomes" id="UP000261420">
    <property type="component" value="Unplaced"/>
</dbReference>
<dbReference type="SMART" id="SM00409">
    <property type="entry name" value="IG"/>
    <property type="match status" value="3"/>
</dbReference>
<dbReference type="CDD" id="cd21819">
    <property type="entry name" value="IgC1_CH1_IgM"/>
    <property type="match status" value="1"/>
</dbReference>
<evidence type="ECO:0000256" key="3">
    <source>
        <dbReference type="SAM" id="SignalP"/>
    </source>
</evidence>
<evidence type="ECO:0000313" key="6">
    <source>
        <dbReference type="Proteomes" id="UP000261420"/>
    </source>
</evidence>
<dbReference type="PANTHER" id="PTHR23411">
    <property type="entry name" value="TAPASIN"/>
    <property type="match status" value="1"/>
</dbReference>
<dbReference type="InterPro" id="IPR036179">
    <property type="entry name" value="Ig-like_dom_sf"/>
</dbReference>
<dbReference type="STRING" id="41447.ENSSDUP00000006782"/>
<dbReference type="InterPro" id="IPR050380">
    <property type="entry name" value="Immune_Resp_Modulators"/>
</dbReference>
<feature type="domain" description="Ig-like" evidence="4">
    <location>
        <begin position="683"/>
        <end position="781"/>
    </location>
</feature>
<dbReference type="Ensembl" id="ENSSDUT00000006914.1">
    <property type="protein sequence ID" value="ENSSDUP00000006782.1"/>
    <property type="gene ID" value="ENSSDUG00000004988.1"/>
</dbReference>
<dbReference type="SMART" id="SM00407">
    <property type="entry name" value="IGc1"/>
    <property type="match status" value="7"/>
</dbReference>
<feature type="domain" description="Ig-like" evidence="4">
    <location>
        <begin position="785"/>
        <end position="877"/>
    </location>
</feature>
<evidence type="ECO:0000256" key="2">
    <source>
        <dbReference type="SAM" id="Phobius"/>
    </source>
</evidence>
<dbReference type="GeneTree" id="ENSGT00940000163371"/>
<evidence type="ECO:0000259" key="4">
    <source>
        <dbReference type="PROSITE" id="PS50835"/>
    </source>
</evidence>
<dbReference type="FunFam" id="2.60.40.10:FF:002350">
    <property type="entry name" value="Immunoglobulin heavy variable 1-4"/>
    <property type="match status" value="1"/>
</dbReference>
<feature type="signal peptide" evidence="3">
    <location>
        <begin position="1"/>
        <end position="18"/>
    </location>
</feature>
<dbReference type="CDD" id="cd00098">
    <property type="entry name" value="IgC1"/>
    <property type="match status" value="3"/>
</dbReference>
<dbReference type="InterPro" id="IPR007110">
    <property type="entry name" value="Ig-like_dom"/>
</dbReference>
<proteinExistence type="predicted"/>
<dbReference type="SUPFAM" id="SSF48726">
    <property type="entry name" value="Immunoglobulin"/>
    <property type="match status" value="8"/>
</dbReference>
<name>A0A3B4TLB7_SERDU</name>
<feature type="transmembrane region" description="Helical" evidence="2">
    <location>
        <begin position="905"/>
        <end position="928"/>
    </location>
</feature>
<dbReference type="InterPro" id="IPR003599">
    <property type="entry name" value="Ig_sub"/>
</dbReference>
<dbReference type="Gene3D" id="2.60.40.10">
    <property type="entry name" value="Immunoglobulins"/>
    <property type="match status" value="8"/>
</dbReference>
<dbReference type="PROSITE" id="PS50835">
    <property type="entry name" value="IG_LIKE"/>
    <property type="match status" value="6"/>
</dbReference>
<keyword evidence="1" id="KW-0393">Immunoglobulin domain</keyword>
<organism evidence="5 6">
    <name type="scientific">Seriola dumerili</name>
    <name type="common">Greater amberjack</name>
    <name type="synonym">Caranx dumerili</name>
    <dbReference type="NCBI Taxonomy" id="41447"/>
    <lineage>
        <taxon>Eukaryota</taxon>
        <taxon>Metazoa</taxon>
        <taxon>Chordata</taxon>
        <taxon>Craniata</taxon>
        <taxon>Vertebrata</taxon>
        <taxon>Euteleostomi</taxon>
        <taxon>Actinopterygii</taxon>
        <taxon>Neopterygii</taxon>
        <taxon>Teleostei</taxon>
        <taxon>Neoteleostei</taxon>
        <taxon>Acanthomorphata</taxon>
        <taxon>Carangaria</taxon>
        <taxon>Carangiformes</taxon>
        <taxon>Carangidae</taxon>
        <taxon>Seriola</taxon>
    </lineage>
</organism>
<dbReference type="InterPro" id="IPR013783">
    <property type="entry name" value="Ig-like_fold"/>
</dbReference>
<evidence type="ECO:0000313" key="5">
    <source>
        <dbReference type="Ensembl" id="ENSSDUP00000006782.1"/>
    </source>
</evidence>
<feature type="chain" id="PRO_5017198599" description="Ig-like domain-containing protein" evidence="3">
    <location>
        <begin position="19"/>
        <end position="930"/>
    </location>
</feature>